<dbReference type="InterPro" id="IPR013320">
    <property type="entry name" value="ConA-like_dom_sf"/>
</dbReference>
<dbReference type="Pfam" id="PF04616">
    <property type="entry name" value="Glyco_hydro_43"/>
    <property type="match status" value="2"/>
</dbReference>
<dbReference type="Gene3D" id="2.60.40.2700">
    <property type="match status" value="1"/>
</dbReference>
<evidence type="ECO:0000256" key="3">
    <source>
        <dbReference type="ARBA" id="ARBA00022801"/>
    </source>
</evidence>
<name>A0ABX4QWN5_9ACTN</name>
<feature type="region of interest" description="Disordered" evidence="5">
    <location>
        <begin position="1"/>
        <end position="27"/>
    </location>
</feature>
<dbReference type="Pfam" id="PF13385">
    <property type="entry name" value="Laminin_G_3"/>
    <property type="match status" value="2"/>
</dbReference>
<dbReference type="NCBIfam" id="NF047446">
    <property type="entry name" value="barrel_OmpL47"/>
    <property type="match status" value="1"/>
</dbReference>
<dbReference type="InterPro" id="IPR050727">
    <property type="entry name" value="GH43_arabinanases"/>
</dbReference>
<dbReference type="CDD" id="cd18828">
    <property type="entry name" value="GH43_BT3675-like"/>
    <property type="match status" value="1"/>
</dbReference>
<reference evidence="7 8" key="1">
    <citation type="submission" date="2017-12" db="EMBL/GenBank/DDBJ databases">
        <title>Pharmacopeia of the Arctic Ocean.</title>
        <authorList>
            <person name="Collins E."/>
            <person name="Ducluzeau A.-L."/>
        </authorList>
    </citation>
    <scope>NUCLEOTIDE SEQUENCE [LARGE SCALE GENOMIC DNA]</scope>
    <source>
        <strain evidence="7 8">DSM 23325</strain>
    </source>
</reference>
<feature type="domain" description="Atrophied bacterial Ig" evidence="6">
    <location>
        <begin position="389"/>
        <end position="470"/>
    </location>
</feature>
<dbReference type="InterPro" id="IPR023296">
    <property type="entry name" value="Glyco_hydro_beta-prop_sf"/>
</dbReference>
<proteinExistence type="inferred from homology"/>
<evidence type="ECO:0000256" key="4">
    <source>
        <dbReference type="ARBA" id="ARBA00023295"/>
    </source>
</evidence>
<dbReference type="Gene3D" id="2.60.120.200">
    <property type="match status" value="2"/>
</dbReference>
<dbReference type="EMBL" id="PJBV01000017">
    <property type="protein sequence ID" value="PKH40715.1"/>
    <property type="molecule type" value="Genomic_DNA"/>
</dbReference>
<feature type="domain" description="Atrophied bacterial Ig" evidence="6">
    <location>
        <begin position="299"/>
        <end position="380"/>
    </location>
</feature>
<dbReference type="Proteomes" id="UP000233565">
    <property type="component" value="Unassembled WGS sequence"/>
</dbReference>
<keyword evidence="8" id="KW-1185">Reference proteome</keyword>
<dbReference type="CDD" id="cd08983">
    <property type="entry name" value="GH43_Bt3655-like"/>
    <property type="match status" value="1"/>
</dbReference>
<dbReference type="SUPFAM" id="SSF49899">
    <property type="entry name" value="Concanavalin A-like lectins/glucanases"/>
    <property type="match status" value="2"/>
</dbReference>
<comment type="pathway">
    <text evidence="1">Glycan metabolism; L-arabinan degradation.</text>
</comment>
<protein>
    <submittedName>
        <fullName evidence="7">Beta-xylosidase</fullName>
    </submittedName>
</protein>
<dbReference type="InterPro" id="IPR046780">
    <property type="entry name" value="aBig_2"/>
</dbReference>
<dbReference type="InterPro" id="IPR058094">
    <property type="entry name" value="Ig-like_OmpL47-like"/>
</dbReference>
<dbReference type="PANTHER" id="PTHR43301">
    <property type="entry name" value="ARABINAN ENDO-1,5-ALPHA-L-ARABINOSIDASE"/>
    <property type="match status" value="1"/>
</dbReference>
<evidence type="ECO:0000256" key="2">
    <source>
        <dbReference type="ARBA" id="ARBA00009865"/>
    </source>
</evidence>
<dbReference type="InterPro" id="IPR006710">
    <property type="entry name" value="Glyco_hydro_43"/>
</dbReference>
<evidence type="ECO:0000256" key="5">
    <source>
        <dbReference type="SAM" id="MobiDB-lite"/>
    </source>
</evidence>
<evidence type="ECO:0000313" key="7">
    <source>
        <dbReference type="EMBL" id="PKH40715.1"/>
    </source>
</evidence>
<evidence type="ECO:0000259" key="6">
    <source>
        <dbReference type="Pfam" id="PF20578"/>
    </source>
</evidence>
<comment type="caution">
    <text evidence="7">The sequence shown here is derived from an EMBL/GenBank/DDBJ whole genome shotgun (WGS) entry which is preliminary data.</text>
</comment>
<accession>A0ABX4QWN5</accession>
<dbReference type="SUPFAM" id="SSF75005">
    <property type="entry name" value="Arabinanase/levansucrase/invertase"/>
    <property type="match status" value="2"/>
</dbReference>
<dbReference type="Gene3D" id="2.115.10.20">
    <property type="entry name" value="Glycosyl hydrolase domain, family 43"/>
    <property type="match status" value="2"/>
</dbReference>
<evidence type="ECO:0000313" key="8">
    <source>
        <dbReference type="Proteomes" id="UP000233565"/>
    </source>
</evidence>
<gene>
    <name evidence="7" type="ORF">CXG46_12060</name>
</gene>
<dbReference type="Gene3D" id="2.60.40.10">
    <property type="entry name" value="Immunoglobulins"/>
    <property type="match status" value="1"/>
</dbReference>
<dbReference type="PANTHER" id="PTHR43301:SF3">
    <property type="entry name" value="ARABINAN ENDO-1,5-ALPHA-L-ARABINOSIDASE A-RELATED"/>
    <property type="match status" value="1"/>
</dbReference>
<keyword evidence="4" id="KW-0326">Glycosidase</keyword>
<dbReference type="InterPro" id="IPR013783">
    <property type="entry name" value="Ig-like_fold"/>
</dbReference>
<sequence length="1732" mass="181903">MLALTRHPSRPHFSNWKRPLTKRRDRSHTPFVSAHILRRSPLSTRLARRTARGAVIVLLASPLALLAPLTPAASAADVTDGLLLRYDLTQQSGTVVEDTSGNGRNGTLAGGGTWTGSNGLALDGVDDHVKLPNNVLAGLSSVTVSSDVFIEPSQAGNYFIWGLGNPAVGSPASGSGYLMASGNTFRASITNTWWNNEKNTAPSPARALARGVWKTVTYTQTGTTGTLYEDGVQVGQNTNVTVLPSAIGNGTTTNNVLGESNYAADNSLKGKVRNFRIYNRALTPSEVADISLTDANRLASDTDALSLGDLSGVTANLTLPTTGSFGSAISWASSAPARISGTGVVTRPGAGADPEQVTLTATLTRGPGTSTKTFDATVLPDEGDQSKADAAAAALALVHPDDVRGHLTLPTTSTYDSTVTWASSAPAIVAPDGIVDRPAPGSGDASVTLTATVTVGGATATRAFPLTVRQAPAPAPYAGYAFSYFTNNSIAGEKIYFAASRGNNALRWDELNGGQPVLESTYGELGLRDPFLIRSPEGDRFFLIATDLSIGRNGDWDRAQRQGSRYLEIWESTDLKNWSEQRHVQVSPPTAGNTWAPEAYWDEDLQQYVVFWASKIYADDDPGHTGGTYNRMLYATTRDFVTFSEAKVWQDIGTSRIDSTVIKEGDTYYRFTKDEGAGSTGCSDIIQEKNDSLTEPDLVGAKAWAFQDGCIGRDAGTSAVEGPTVFKRNPGDTSGGQYYLFVDEYGGRGYIPLTTDDLEAPDWKVPADYKLPASPRHGTVLPVTQAELDALRADLPAPPPPVQSTEDGLVAHLPLTGDAEDISGHGYDGTVTGDATFADGALTLGGATGHVKLPDNMMSGLDDITVSSRVWVDPAQSGNYFLWNLGNTGTDGVGNGYLFATGNSTYRAAIASGNWTTEQGMTSGSALARGAWKTVTYTLADGVSTLYLDGRQVARNANVTRRPGDIGDGVTTANYIGRSAYNGDNRLRGKVQDFRIYSRALSGAEVAEMAAAPTDVLGVELDSLKVPALIDATAGTVLLPVEPGTDLTTLDPAYAVVSGATVSPDGPADYTSPVALTVTNGSASRVWTVKAVEMRSPVLPGLYADPNIAEFDGTYYIYATTDGTPGWGGKDFYVWSSPDLETWTRSEEPFLTLDGANGNVPWATGNAWAPTIIERGGKYYFYFSGHNASLNRKTIGVAVADSPTGPFTAQPQAMILNNEAVTSGQAIDPAAFRDPVSGKYYLYWGNGAPVMAELADDMVSLEPGTISAMSGLTSYREGSFMNYRDGIYHLTYAIDDTGSPNYRVGYATGTSPTGPWTYRGVILEKDVSQGILGTGHSSIVQVPGTDEWYIAYHRFAIPGGDGTHRETTIDRLTFGPDGLIEKVVPTLSSVDGLAYTGGPVTAAVSDAGAEGWYGADAALTLSGSGTRQIRIGDGSWTAYDAPVALPAGSYDVAWRARSANGQWSEVWTQSVKVDTAPPVASGSVSSSRELTVSATDDASGVAVREYRLDGGPWLAWTGPVQLDGLAHTVDVRAADVAGNGSAASSLSVAAVPSPAPAAPVSVALPVAAGNATVGRTLTATPGGWDQGNLTYAYQWLRDGVPIAGAASTKLVLGADDVGARISVQVTATRAGGPAGVAKSAETSPVAKAKSKVKLRMKSTKLTVLVSTLPASVGATGQVVVKVDGKVRKVRLDDGKAVLRLALKAGKHTVKVSYAGSDSVAASSEKKKVRVKR</sequence>
<evidence type="ECO:0000256" key="1">
    <source>
        <dbReference type="ARBA" id="ARBA00004834"/>
    </source>
</evidence>
<comment type="similarity">
    <text evidence="2">Belongs to the glycosyl hydrolase 43 family.</text>
</comment>
<keyword evidence="3" id="KW-0378">Hydrolase</keyword>
<dbReference type="Pfam" id="PF20578">
    <property type="entry name" value="aBig_2"/>
    <property type="match status" value="2"/>
</dbReference>
<dbReference type="Gene3D" id="2.60.40.2340">
    <property type="match status" value="1"/>
</dbReference>
<organism evidence="7 8">
    <name type="scientific">Nocardioides alpinus</name>
    <dbReference type="NCBI Taxonomy" id="748909"/>
    <lineage>
        <taxon>Bacteria</taxon>
        <taxon>Bacillati</taxon>
        <taxon>Actinomycetota</taxon>
        <taxon>Actinomycetes</taxon>
        <taxon>Propionibacteriales</taxon>
        <taxon>Nocardioidaceae</taxon>
        <taxon>Nocardioides</taxon>
    </lineage>
</organism>